<evidence type="ECO:0000259" key="5">
    <source>
        <dbReference type="Pfam" id="PF05592"/>
    </source>
</evidence>
<dbReference type="EMBL" id="JBHSJG010000005">
    <property type="protein sequence ID" value="MFC4986524.1"/>
    <property type="molecule type" value="Genomic_DNA"/>
</dbReference>
<evidence type="ECO:0000256" key="1">
    <source>
        <dbReference type="ARBA" id="ARBA00001445"/>
    </source>
</evidence>
<evidence type="ECO:0000256" key="2">
    <source>
        <dbReference type="ARBA" id="ARBA00012652"/>
    </source>
</evidence>
<dbReference type="Gene3D" id="2.60.120.260">
    <property type="entry name" value="Galactose-binding domain-like"/>
    <property type="match status" value="3"/>
</dbReference>
<dbReference type="InterPro" id="IPR035398">
    <property type="entry name" value="Bac_rhamnosid_C"/>
</dbReference>
<dbReference type="InterPro" id="IPR013737">
    <property type="entry name" value="Bac_rhamnosid_N"/>
</dbReference>
<dbReference type="InterPro" id="IPR008928">
    <property type="entry name" value="6-hairpin_glycosidase_sf"/>
</dbReference>
<evidence type="ECO:0000259" key="7">
    <source>
        <dbReference type="Pfam" id="PF17389"/>
    </source>
</evidence>
<dbReference type="PANTHER" id="PTHR33307:SF6">
    <property type="entry name" value="ALPHA-RHAMNOSIDASE (EUROFUNG)-RELATED"/>
    <property type="match status" value="1"/>
</dbReference>
<feature type="region of interest" description="Disordered" evidence="4">
    <location>
        <begin position="1018"/>
        <end position="1060"/>
    </location>
</feature>
<dbReference type="GO" id="GO:0030596">
    <property type="term" value="F:alpha-L-rhamnosidase activity"/>
    <property type="evidence" value="ECO:0007669"/>
    <property type="project" value="UniProtKB-EC"/>
</dbReference>
<dbReference type="Pfam" id="PF25788">
    <property type="entry name" value="Ig_Rha78A_N"/>
    <property type="match status" value="1"/>
</dbReference>
<dbReference type="InterPro" id="IPR035396">
    <property type="entry name" value="Bac_rhamnosid6H"/>
</dbReference>
<name>A0ABD5QAG6_9EURY</name>
<sequence>MEQADSGVAATDLRVEHEAEPIDVPPDEPRFSWRGEEGGRGAGQTAYRVLVARSAAAIEDRRGELWDSGKRSTPDSTDVFYDGLPLESGTDYYWSVRLWDEEGEPSAWADVARFSTALEAGEFDGEWIGYRPEGGDSNGYRSRWRRPEEESTERIEIDLGDVHGVERVELHPATPIGAVETPDGATIAPETGFGFPEGVRLEVAGEAGEWETVVDWEVGDGEDDDGAVTIDVGREARQVRVVATALDTVEPGADGSKPEFVREERAVWGVLALAAIAVRDGEGRDLAVGRPITASSSVESESWSQESLTDGSYRSTTGPGSALLRADLSLSGEIARARAHVCGLGYGELSINGERVGDRVLDPAWTQYDERALYSTYDVTDALHEGENILGIQVGRGWFGKRAQDWPGFGSPRAICQVEIEYEDGRSRTLSTDGSWRATRGPIVENDIYDGEAYDARRARSGWDEPGFDDGDWDDARLVEGPGGDLRPQRTPPIRVTETLAPTDVREGDDGPIIDFGQNLVGWVELAIKGPCRGEEVEIRHAETLLPSGELAREDLRSAEATDRYVSNGKPATYEPRFTYHGFRYAQVVGCEVDPEDIRAKVVHTDVDSVGSFDCSNEDLAQVQENARWGLRGNLHGVLTDCPQRDERFGWTGDNQIASRALCYNFDSRGFYEKWMRDHADARSEHGYVADTIPYGYGSIPEDPTWGVTQVTVPWHLYCLYGDRGVLRDHYEGMRRYVDYWHSVSEEGIVPGEYGNYGDWLAFENADGRRGLPFDLFNTAFQYHTTDLFAKIAGVVGSDADADRYRERADDVARAFTDEFFDPDTGTYGPGTQSSYAVPLYFGLVPDEHEESVAAGLAEKVREDDGKLRTGFLGTRPLLGALVDHGYPDFAYEVASQPERPGWVYMIRQGATTMWERWDSDDRIGDGMNSFNHSPFNFVSEWFYESLAGLRFEGAPRRLAIDPAIPEGLEWADGEIETPDGRFGSRWEKVEGGIDLAVEIPWNTEATVRLPCKTEAAVSETGDGAGGGETLRENGQWTDSLPDGLEPAEESEGGQNRNTGLALVASAGTYRLEIR</sequence>
<evidence type="ECO:0000259" key="6">
    <source>
        <dbReference type="Pfam" id="PF08531"/>
    </source>
</evidence>
<feature type="region of interest" description="Disordered" evidence="4">
    <location>
        <begin position="298"/>
        <end position="317"/>
    </location>
</feature>
<dbReference type="InterPro" id="IPR012341">
    <property type="entry name" value="6hp_glycosidase-like_sf"/>
</dbReference>
<dbReference type="Gene3D" id="1.50.10.10">
    <property type="match status" value="1"/>
</dbReference>
<evidence type="ECO:0000313" key="9">
    <source>
        <dbReference type="EMBL" id="MFC4986524.1"/>
    </source>
</evidence>
<evidence type="ECO:0000256" key="3">
    <source>
        <dbReference type="ARBA" id="ARBA00022801"/>
    </source>
</evidence>
<reference evidence="9 10" key="1">
    <citation type="journal article" date="2019" name="Int. J. Syst. Evol. Microbiol.">
        <title>The Global Catalogue of Microorganisms (GCM) 10K type strain sequencing project: providing services to taxonomists for standard genome sequencing and annotation.</title>
        <authorList>
            <consortium name="The Broad Institute Genomics Platform"/>
            <consortium name="The Broad Institute Genome Sequencing Center for Infectious Disease"/>
            <person name="Wu L."/>
            <person name="Ma J."/>
        </authorList>
    </citation>
    <scope>NUCLEOTIDE SEQUENCE [LARGE SCALE GENOMIC DNA]</scope>
    <source>
        <strain evidence="9 10">CGMCC 1.15824</strain>
    </source>
</reference>
<dbReference type="Pfam" id="PF05592">
    <property type="entry name" value="Bac_rhamnosid"/>
    <property type="match status" value="1"/>
</dbReference>
<dbReference type="Pfam" id="PF08531">
    <property type="entry name" value="Bac_rhamnosid_N"/>
    <property type="match status" value="1"/>
</dbReference>
<dbReference type="PIRSF" id="PIRSF010631">
    <property type="entry name" value="A-rhamnsds"/>
    <property type="match status" value="1"/>
</dbReference>
<dbReference type="Pfam" id="PF17390">
    <property type="entry name" value="Bac_rhamnosid_C"/>
    <property type="match status" value="1"/>
</dbReference>
<feature type="compositionally biased region" description="Polar residues" evidence="4">
    <location>
        <begin position="308"/>
        <end position="317"/>
    </location>
</feature>
<feature type="domain" description="Alpha-L-rhamnosidase C-terminal" evidence="8">
    <location>
        <begin position="957"/>
        <end position="1022"/>
    </location>
</feature>
<dbReference type="PANTHER" id="PTHR33307">
    <property type="entry name" value="ALPHA-RHAMNOSIDASE (EUROFUNG)"/>
    <property type="match status" value="1"/>
</dbReference>
<dbReference type="AlphaFoldDB" id="A0ABD5QAG6"/>
<dbReference type="InterPro" id="IPR013783">
    <property type="entry name" value="Ig-like_fold"/>
</dbReference>
<feature type="region of interest" description="Disordered" evidence="4">
    <location>
        <begin position="1"/>
        <end position="45"/>
    </location>
</feature>
<dbReference type="EC" id="3.2.1.40" evidence="2"/>
<dbReference type="Gene3D" id="2.60.420.10">
    <property type="entry name" value="Maltose phosphorylase, domain 3"/>
    <property type="match status" value="1"/>
</dbReference>
<feature type="compositionally biased region" description="Low complexity" evidence="4">
    <location>
        <begin position="298"/>
        <end position="307"/>
    </location>
</feature>
<organism evidence="9 10">
    <name type="scientific">Saliphagus infecundisoli</name>
    <dbReference type="NCBI Taxonomy" id="1849069"/>
    <lineage>
        <taxon>Archaea</taxon>
        <taxon>Methanobacteriati</taxon>
        <taxon>Methanobacteriota</taxon>
        <taxon>Stenosarchaea group</taxon>
        <taxon>Halobacteria</taxon>
        <taxon>Halobacteriales</taxon>
        <taxon>Natrialbaceae</taxon>
        <taxon>Saliphagus</taxon>
    </lineage>
</organism>
<dbReference type="InterPro" id="IPR016007">
    <property type="entry name" value="Alpha_rhamnosid"/>
</dbReference>
<feature type="domain" description="Alpha-L-rhamnosidase six-hairpin glycosidase" evidence="7">
    <location>
        <begin position="609"/>
        <end position="946"/>
    </location>
</feature>
<protein>
    <recommendedName>
        <fullName evidence="2">alpha-L-rhamnosidase</fullName>
        <ecNumber evidence="2">3.2.1.40</ecNumber>
    </recommendedName>
</protein>
<dbReference type="InterPro" id="IPR008902">
    <property type="entry name" value="Rhamnosid_concanavalin"/>
</dbReference>
<dbReference type="Pfam" id="PF17389">
    <property type="entry name" value="Bac_rhamnosid6H"/>
    <property type="match status" value="1"/>
</dbReference>
<evidence type="ECO:0000259" key="8">
    <source>
        <dbReference type="Pfam" id="PF17390"/>
    </source>
</evidence>
<evidence type="ECO:0000256" key="4">
    <source>
        <dbReference type="SAM" id="MobiDB-lite"/>
    </source>
</evidence>
<comment type="catalytic activity">
    <reaction evidence="1">
        <text>Hydrolysis of terminal non-reducing alpha-L-rhamnose residues in alpha-L-rhamnosides.</text>
        <dbReference type="EC" id="3.2.1.40"/>
    </reaction>
</comment>
<dbReference type="Gene3D" id="2.60.40.10">
    <property type="entry name" value="Immunoglobulins"/>
    <property type="match status" value="1"/>
</dbReference>
<feature type="domain" description="Bacterial alpha-L-rhamnosidase N-terminal" evidence="6">
    <location>
        <begin position="333"/>
        <end position="498"/>
    </location>
</feature>
<evidence type="ECO:0000313" key="10">
    <source>
        <dbReference type="Proteomes" id="UP001595925"/>
    </source>
</evidence>
<gene>
    <name evidence="9" type="ORF">ACFPFO_01770</name>
</gene>
<keyword evidence="10" id="KW-1185">Reference proteome</keyword>
<feature type="domain" description="Alpha-L-rhamnosidase concanavalin-like" evidence="5">
    <location>
        <begin position="510"/>
        <end position="604"/>
    </location>
</feature>
<comment type="caution">
    <text evidence="9">The sequence shown here is derived from an EMBL/GenBank/DDBJ whole genome shotgun (WGS) entry which is preliminary data.</text>
</comment>
<accession>A0ABD5QAG6</accession>
<dbReference type="SUPFAM" id="SSF48208">
    <property type="entry name" value="Six-hairpin glycosidases"/>
    <property type="match status" value="1"/>
</dbReference>
<keyword evidence="3 9" id="KW-0378">Hydrolase</keyword>
<dbReference type="RefSeq" id="WP_224828006.1">
    <property type="nucleotide sequence ID" value="NZ_JAIVEF010000003.1"/>
</dbReference>
<dbReference type="Proteomes" id="UP001595925">
    <property type="component" value="Unassembled WGS sequence"/>
</dbReference>
<proteinExistence type="predicted"/>
<feature type="compositionally biased region" description="Basic and acidic residues" evidence="4">
    <location>
        <begin position="27"/>
        <end position="39"/>
    </location>
</feature>